<dbReference type="InterPro" id="IPR007995">
    <property type="entry name" value="DUF742"/>
</dbReference>
<proteinExistence type="predicted"/>
<evidence type="ECO:0000256" key="1">
    <source>
        <dbReference type="SAM" id="MobiDB-lite"/>
    </source>
</evidence>
<evidence type="ECO:0000313" key="3">
    <source>
        <dbReference type="Proteomes" id="UP001183390"/>
    </source>
</evidence>
<evidence type="ECO:0000313" key="2">
    <source>
        <dbReference type="EMBL" id="MDT0327315.1"/>
    </source>
</evidence>
<name>A0ABU2M3U4_9ACTN</name>
<dbReference type="EMBL" id="JAVREP010000001">
    <property type="protein sequence ID" value="MDT0327315.1"/>
    <property type="molecule type" value="Genomic_DNA"/>
</dbReference>
<dbReference type="Proteomes" id="UP001183390">
    <property type="component" value="Unassembled WGS sequence"/>
</dbReference>
<feature type="region of interest" description="Disordered" evidence="1">
    <location>
        <begin position="1"/>
        <end position="30"/>
    </location>
</feature>
<sequence>MQQPYDQRSAAGSAPSSLVRPYAVTKGRTKPKSQLPLEALISTTTTALNESGTLTPEWQAISDLCREWRSVAEISALLRMPLGVARVLVADMSEQGLVQIRSSLNNDARPNTNLLERVLSGLRKL</sequence>
<protein>
    <submittedName>
        <fullName evidence="2">DUF742 domain-containing protein</fullName>
    </submittedName>
</protein>
<keyword evidence="3" id="KW-1185">Reference proteome</keyword>
<comment type="caution">
    <text evidence="2">The sequence shown here is derived from an EMBL/GenBank/DDBJ whole genome shotgun (WGS) entry which is preliminary data.</text>
</comment>
<dbReference type="PANTHER" id="PTHR36221">
    <property type="entry name" value="DUF742 DOMAIN-CONTAINING PROTEIN"/>
    <property type="match status" value="1"/>
</dbReference>
<gene>
    <name evidence="2" type="ORF">RM479_02705</name>
</gene>
<organism evidence="2 3">
    <name type="scientific">Nocardiopsis lambiniae</name>
    <dbReference type="NCBI Taxonomy" id="3075539"/>
    <lineage>
        <taxon>Bacteria</taxon>
        <taxon>Bacillati</taxon>
        <taxon>Actinomycetota</taxon>
        <taxon>Actinomycetes</taxon>
        <taxon>Streptosporangiales</taxon>
        <taxon>Nocardiopsidaceae</taxon>
        <taxon>Nocardiopsis</taxon>
    </lineage>
</organism>
<dbReference type="PANTHER" id="PTHR36221:SF1">
    <property type="entry name" value="DUF742 DOMAIN-CONTAINING PROTEIN"/>
    <property type="match status" value="1"/>
</dbReference>
<dbReference type="Pfam" id="PF05331">
    <property type="entry name" value="DUF742"/>
    <property type="match status" value="1"/>
</dbReference>
<accession>A0ABU2M3U4</accession>
<reference evidence="3" key="1">
    <citation type="submission" date="2023-07" db="EMBL/GenBank/DDBJ databases">
        <title>30 novel species of actinomycetes from the DSMZ collection.</title>
        <authorList>
            <person name="Nouioui I."/>
        </authorList>
    </citation>
    <scope>NUCLEOTIDE SEQUENCE [LARGE SCALE GENOMIC DNA]</scope>
    <source>
        <strain evidence="3">DSM 44743</strain>
    </source>
</reference>